<proteinExistence type="predicted"/>
<reference evidence="2" key="1">
    <citation type="submission" date="2022-09" db="EMBL/GenBank/DDBJ databases">
        <title>Complete Genomes of Fervidibacillus albus and Fervidibacillus halotolerans isolated from tidal flat sediments.</title>
        <authorList>
            <person name="Kwon K.K."/>
            <person name="Yang S.-H."/>
            <person name="Park M.J."/>
            <person name="Oh H.-M."/>
        </authorList>
    </citation>
    <scope>NUCLEOTIDE SEQUENCE</scope>
    <source>
        <strain evidence="2">MEBiC13591</strain>
    </source>
</reference>
<organism evidence="2 3">
    <name type="scientific">Fervidibacillus albus</name>
    <dbReference type="NCBI Taxonomy" id="2980026"/>
    <lineage>
        <taxon>Bacteria</taxon>
        <taxon>Bacillati</taxon>
        <taxon>Bacillota</taxon>
        <taxon>Bacilli</taxon>
        <taxon>Bacillales</taxon>
        <taxon>Bacillaceae</taxon>
        <taxon>Fervidibacillus</taxon>
    </lineage>
</organism>
<protein>
    <recommendedName>
        <fullName evidence="1">STAS domain-containing protein</fullName>
    </recommendedName>
</protein>
<dbReference type="SUPFAM" id="SSF52091">
    <property type="entry name" value="SpoIIaa-like"/>
    <property type="match status" value="1"/>
</dbReference>
<dbReference type="AlphaFoldDB" id="A0A9E8RX65"/>
<dbReference type="PROSITE" id="PS50801">
    <property type="entry name" value="STAS"/>
    <property type="match status" value="1"/>
</dbReference>
<accession>A0A9E8RX65</accession>
<feature type="domain" description="STAS" evidence="1">
    <location>
        <begin position="4"/>
        <end position="113"/>
    </location>
</feature>
<dbReference type="Proteomes" id="UP001164718">
    <property type="component" value="Chromosome"/>
</dbReference>
<dbReference type="EMBL" id="CP106878">
    <property type="protein sequence ID" value="WAA10964.1"/>
    <property type="molecule type" value="Genomic_DNA"/>
</dbReference>
<name>A0A9E8RX65_9BACI</name>
<evidence type="ECO:0000313" key="3">
    <source>
        <dbReference type="Proteomes" id="UP001164718"/>
    </source>
</evidence>
<dbReference type="KEGG" id="faf:OE104_06540"/>
<sequence length="113" mass="12615">MKKTSIEVNHAEKVVTINVAGQMTMTDAEIFSNDYKTKIGPLNGSDYVLIVDCTDMKVLTSEMTENLTNVMKTYKETGFKKVTYQVGNNKILKMQLSRLARNAGLTQSEVVES</sequence>
<dbReference type="InterPro" id="IPR002645">
    <property type="entry name" value="STAS_dom"/>
</dbReference>
<dbReference type="RefSeq" id="WP_275418777.1">
    <property type="nucleotide sequence ID" value="NZ_CP106878.1"/>
</dbReference>
<evidence type="ECO:0000259" key="1">
    <source>
        <dbReference type="PROSITE" id="PS50801"/>
    </source>
</evidence>
<dbReference type="InterPro" id="IPR036513">
    <property type="entry name" value="STAS_dom_sf"/>
</dbReference>
<gene>
    <name evidence="2" type="ORF">OE104_06540</name>
</gene>
<evidence type="ECO:0000313" key="2">
    <source>
        <dbReference type="EMBL" id="WAA10964.1"/>
    </source>
</evidence>
<keyword evidence="3" id="KW-1185">Reference proteome</keyword>